<evidence type="ECO:0000313" key="1">
    <source>
        <dbReference type="EMBL" id="MEX1661731.1"/>
    </source>
</evidence>
<dbReference type="Proteomes" id="UP001557465">
    <property type="component" value="Unassembled WGS sequence"/>
</dbReference>
<sequence>MTNTEDLAAKFEMLGVPDPASWAKSQVNEGIDQLSRATVLRAMADVVVRSSRMPALFADAAWVTDEVRNAVKRNEDAGVSSADLALIVKTAVYHSLSDMMVLFDDCAEFEINPGQIQAGLFKLNDDFEPSSAIEGLHESWSQVAGAIVGKDVVKT</sequence>
<name>A0ABV3TJK0_9RHOB</name>
<comment type="caution">
    <text evidence="1">The sequence shown here is derived from an EMBL/GenBank/DDBJ whole genome shotgun (WGS) entry which is preliminary data.</text>
</comment>
<gene>
    <name evidence="1" type="ORF">AB4874_08710</name>
</gene>
<reference evidence="1 2" key="1">
    <citation type="journal article" date="2011" name="Int. J. Syst. Evol. Microbiol.">
        <title>Zhongshania antarctica gen. nov., sp. nov. and Zhongshania guokunii sp. nov., gammaproteobacteria respectively isolated from coastal attached (fast) ice and surface seawater of the Antarctic.</title>
        <authorList>
            <person name="Li H.J."/>
            <person name="Zhang X.Y."/>
            <person name="Chen C.X."/>
            <person name="Zhang Y.J."/>
            <person name="Gao Z.M."/>
            <person name="Yu Y."/>
            <person name="Chen X.L."/>
            <person name="Chen B."/>
            <person name="Zhang Y.Z."/>
        </authorList>
    </citation>
    <scope>NUCLEOTIDE SEQUENCE [LARGE SCALE GENOMIC DNA]</scope>
    <source>
        <strain evidence="1 2">15-R06ZXC-3</strain>
    </source>
</reference>
<accession>A0ABV3TJK0</accession>
<protein>
    <submittedName>
        <fullName evidence="1">Uncharacterized protein</fullName>
    </submittedName>
</protein>
<organism evidence="1 2">
    <name type="scientific">Thioclava arctica</name>
    <dbReference type="NCBI Taxonomy" id="3238301"/>
    <lineage>
        <taxon>Bacteria</taxon>
        <taxon>Pseudomonadati</taxon>
        <taxon>Pseudomonadota</taxon>
        <taxon>Alphaproteobacteria</taxon>
        <taxon>Rhodobacterales</taxon>
        <taxon>Paracoccaceae</taxon>
        <taxon>Thioclava</taxon>
    </lineage>
</organism>
<dbReference type="EMBL" id="JBFRYC010000004">
    <property type="protein sequence ID" value="MEX1661731.1"/>
    <property type="molecule type" value="Genomic_DNA"/>
</dbReference>
<keyword evidence="2" id="KW-1185">Reference proteome</keyword>
<evidence type="ECO:0000313" key="2">
    <source>
        <dbReference type="Proteomes" id="UP001557465"/>
    </source>
</evidence>
<dbReference type="RefSeq" id="WP_368391705.1">
    <property type="nucleotide sequence ID" value="NZ_JBFRYC010000004.1"/>
</dbReference>
<proteinExistence type="predicted"/>